<dbReference type="RefSeq" id="WP_066386634.1">
    <property type="nucleotide sequence ID" value="NZ_JANJGD010000003.1"/>
</dbReference>
<keyword evidence="5" id="KW-1185">Reference proteome</keyword>
<feature type="transmembrane region" description="Helical" evidence="1">
    <location>
        <begin position="9"/>
        <end position="31"/>
    </location>
</feature>
<keyword evidence="1" id="KW-1133">Transmembrane helix</keyword>
<dbReference type="PANTHER" id="PTHR43751">
    <property type="entry name" value="SULFATASE"/>
    <property type="match status" value="1"/>
</dbReference>
<dbReference type="InterPro" id="IPR017850">
    <property type="entry name" value="Alkaline_phosphatase_core_sf"/>
</dbReference>
<dbReference type="InterPro" id="IPR012159">
    <property type="entry name" value="YejM-like"/>
</dbReference>
<dbReference type="CDD" id="cd16148">
    <property type="entry name" value="sulfatase_like"/>
    <property type="match status" value="1"/>
</dbReference>
<feature type="transmembrane region" description="Helical" evidence="1">
    <location>
        <begin position="76"/>
        <end position="104"/>
    </location>
</feature>
<evidence type="ECO:0000259" key="3">
    <source>
        <dbReference type="Pfam" id="PF11893"/>
    </source>
</evidence>
<keyword evidence="1" id="KW-0812">Transmembrane</keyword>
<accession>A0A1C7WQI3</accession>
<dbReference type="PIRSF" id="PIRSF004950">
    <property type="entry name" value="Mmb_sulf_HI0842"/>
    <property type="match status" value="1"/>
</dbReference>
<comment type="caution">
    <text evidence="4">The sequence shown here is derived from an EMBL/GenBank/DDBJ whole genome shotgun (WGS) entry which is preliminary data.</text>
</comment>
<name>A0A1C7WQI3_9BACT</name>
<dbReference type="SUPFAM" id="SSF53649">
    <property type="entry name" value="Alkaline phosphatase-like"/>
    <property type="match status" value="1"/>
</dbReference>
<dbReference type="EMBL" id="LLKQ01000001">
    <property type="protein sequence ID" value="OCL95554.1"/>
    <property type="molecule type" value="Genomic_DNA"/>
</dbReference>
<feature type="domain" description="Sulfatase N-terminal" evidence="2">
    <location>
        <begin position="248"/>
        <end position="527"/>
    </location>
</feature>
<proteinExistence type="predicted"/>
<gene>
    <name evidence="4" type="primary">yejM</name>
    <name evidence="4" type="ORF">AA347_01019</name>
</gene>
<dbReference type="InterPro" id="IPR000917">
    <property type="entry name" value="Sulfatase_N"/>
</dbReference>
<evidence type="ECO:0000256" key="1">
    <source>
        <dbReference type="SAM" id="Phobius"/>
    </source>
</evidence>
<feature type="domain" description="Inner membrane protein YejM N-terminal" evidence="3">
    <location>
        <begin position="11"/>
        <end position="239"/>
    </location>
</feature>
<keyword evidence="1" id="KW-0472">Membrane</keyword>
<feature type="transmembrane region" description="Helical" evidence="1">
    <location>
        <begin position="37"/>
        <end position="64"/>
    </location>
</feature>
<dbReference type="Pfam" id="PF00884">
    <property type="entry name" value="Sulfatase"/>
    <property type="match status" value="1"/>
</dbReference>
<reference evidence="4 5" key="1">
    <citation type="submission" date="2015-10" db="EMBL/GenBank/DDBJ databases">
        <authorList>
            <person name="Rovetto F.F."/>
            <person name="Cocolin L.L."/>
            <person name="Illeghems K.K."/>
            <person name="Van Nieuwerbuegh F.F."/>
            <person name="Houf K.K."/>
        </authorList>
    </citation>
    <scope>NUCLEOTIDE SEQUENCE [LARGE SCALE GENOMIC DNA]</scope>
    <source>
        <strain evidence="4 5">LMG 24486</strain>
    </source>
</reference>
<dbReference type="PANTHER" id="PTHR43751:SF3">
    <property type="entry name" value="SULFATASE N-TERMINAL DOMAIN-CONTAINING PROTEIN"/>
    <property type="match status" value="1"/>
</dbReference>
<evidence type="ECO:0000259" key="2">
    <source>
        <dbReference type="Pfam" id="PF00884"/>
    </source>
</evidence>
<dbReference type="InterPro" id="IPR024588">
    <property type="entry name" value="YejM_N"/>
</dbReference>
<feature type="transmembrane region" description="Helical" evidence="1">
    <location>
        <begin position="124"/>
        <end position="146"/>
    </location>
</feature>
<feature type="transmembrane region" description="Helical" evidence="1">
    <location>
        <begin position="158"/>
        <end position="180"/>
    </location>
</feature>
<dbReference type="Proteomes" id="UP000092987">
    <property type="component" value="Unassembled WGS sequence"/>
</dbReference>
<evidence type="ECO:0000313" key="4">
    <source>
        <dbReference type="EMBL" id="OCL95554.1"/>
    </source>
</evidence>
<evidence type="ECO:0000313" key="5">
    <source>
        <dbReference type="Proteomes" id="UP000092987"/>
    </source>
</evidence>
<protein>
    <submittedName>
        <fullName evidence="4">Inner membrane protein YejM</fullName>
    </submittedName>
</protein>
<dbReference type="Pfam" id="PF11893">
    <property type="entry name" value="DUF3413"/>
    <property type="match status" value="1"/>
</dbReference>
<organism evidence="4 5">
    <name type="scientific">Aliarcobacter thereius LMG 24486</name>
    <dbReference type="NCBI Taxonomy" id="1032240"/>
    <lineage>
        <taxon>Bacteria</taxon>
        <taxon>Pseudomonadati</taxon>
        <taxon>Campylobacterota</taxon>
        <taxon>Epsilonproteobacteria</taxon>
        <taxon>Campylobacterales</taxon>
        <taxon>Arcobacteraceae</taxon>
        <taxon>Aliarcobacter</taxon>
    </lineage>
</organism>
<dbReference type="Gene3D" id="3.40.720.10">
    <property type="entry name" value="Alkaline Phosphatase, subunit A"/>
    <property type="match status" value="1"/>
</dbReference>
<dbReference type="InterPro" id="IPR052701">
    <property type="entry name" value="GAG_Ulvan_Degrading_Sulfatases"/>
</dbReference>
<sequence>MDIKNKNKVFLIFIIVNIMLSIIIISTNLAFLPDNSFIISDILFMITSTFSHVSILVLLFSPIIYISLSFKNILKYIVIGFSSALLILLLYIDTVVFSIYRFHINYTLLELVLSGGIVEFSENTIFKVIISFILILSIEILLLIYIERKINLVKRYKISKYFIVILILSFLVSSVMHIYASAYSYSPITSFRKYLPLYYPITSNSLMRKLGLFDANEYERIKELKRSFNNDVKYPIRTLDKNDNIDSPNIVFIVIDSWRYDTFNQKITPNLFEYSKNGIVLNKHMSSGNSTRAGLFGLFYGITSTYWMSMLNNNIAPIFIERLQELDYQIGIFASAKLHKPEFDKTIFRTIPNLRMESNGSKPWEKDISITNEWLEWYKNRDKSKSNFSFLFYDSPHGTSFPDEYPDVIEPYSENIDYLNLSKDTNSEIYFNRYKTSVHYTDSLIKKVINNLEEDNALENTIIIITGDHGEEFNDNNDGYWGHNSNFTSYQVHVPFIIIDNINKSSLLSINKSFLTTHNDIVPTLLKNHLGILNDIKDYSSGVDLYKYDKNRNWILSSSYSKYAIITGEEIFEISDIGQYRIYNNRNNDIKNKEIYKEIYKEALKEISRFNK</sequence>